<dbReference type="RefSeq" id="XP_001417376.1">
    <property type="nucleotide sequence ID" value="XM_001417339.1"/>
</dbReference>
<evidence type="ECO:0000256" key="7">
    <source>
        <dbReference type="ARBA" id="ARBA00022692"/>
    </source>
</evidence>
<dbReference type="Proteomes" id="UP000001568">
    <property type="component" value="Chromosome 4"/>
</dbReference>
<keyword evidence="10 13" id="KW-1133">Transmembrane helix</keyword>
<evidence type="ECO:0000256" key="11">
    <source>
        <dbReference type="ARBA" id="ARBA00023128"/>
    </source>
</evidence>
<keyword evidence="9" id="KW-0249">Electron transport</keyword>
<evidence type="ECO:0000256" key="12">
    <source>
        <dbReference type="ARBA" id="ARBA00023136"/>
    </source>
</evidence>
<keyword evidence="7 13" id="KW-0812">Transmembrane</keyword>
<comment type="function">
    <text evidence="1">Accessory subunit of the mitochondrial membrane respiratory chain NADH dehydrogenase (Complex I), that is believed not to be involved in catalysis. Complex I functions in the transfer of electrons from NADH to the respiratory chain. The immediate electron acceptor for the enzyme is believed to be ubiquinone.</text>
</comment>
<reference evidence="14 15" key="1">
    <citation type="journal article" date="2007" name="Proc. Natl. Acad. Sci. U.S.A.">
        <title>The tiny eukaryote Ostreococcus provides genomic insights into the paradox of plankton speciation.</title>
        <authorList>
            <person name="Palenik B."/>
            <person name="Grimwood J."/>
            <person name="Aerts A."/>
            <person name="Rouze P."/>
            <person name="Salamov A."/>
            <person name="Putnam N."/>
            <person name="Dupont C."/>
            <person name="Jorgensen R."/>
            <person name="Derelle E."/>
            <person name="Rombauts S."/>
            <person name="Zhou K."/>
            <person name="Otillar R."/>
            <person name="Merchant S.S."/>
            <person name="Podell S."/>
            <person name="Gaasterland T."/>
            <person name="Napoli C."/>
            <person name="Gendler K."/>
            <person name="Manuell A."/>
            <person name="Tai V."/>
            <person name="Vallon O."/>
            <person name="Piganeau G."/>
            <person name="Jancek S."/>
            <person name="Heijde M."/>
            <person name="Jabbari K."/>
            <person name="Bowler C."/>
            <person name="Lohr M."/>
            <person name="Robbens S."/>
            <person name="Werner G."/>
            <person name="Dubchak I."/>
            <person name="Pazour G.J."/>
            <person name="Ren Q."/>
            <person name="Paulsen I."/>
            <person name="Delwiche C."/>
            <person name="Schmutz J."/>
            <person name="Rokhsar D."/>
            <person name="Van de Peer Y."/>
            <person name="Moreau H."/>
            <person name="Grigoriev I.V."/>
        </authorList>
    </citation>
    <scope>NUCLEOTIDE SEQUENCE [LARGE SCALE GENOMIC DNA]</scope>
    <source>
        <strain evidence="14 15">CCE9901</strain>
    </source>
</reference>
<feature type="transmembrane region" description="Helical" evidence="13">
    <location>
        <begin position="6"/>
        <end position="25"/>
    </location>
</feature>
<proteinExistence type="inferred from homology"/>
<organism evidence="14 15">
    <name type="scientific">Ostreococcus lucimarinus (strain CCE9901)</name>
    <dbReference type="NCBI Taxonomy" id="436017"/>
    <lineage>
        <taxon>Eukaryota</taxon>
        <taxon>Viridiplantae</taxon>
        <taxon>Chlorophyta</taxon>
        <taxon>Mamiellophyceae</taxon>
        <taxon>Mamiellales</taxon>
        <taxon>Bathycoccaceae</taxon>
        <taxon>Ostreococcus</taxon>
    </lineage>
</organism>
<evidence type="ECO:0000256" key="5">
    <source>
        <dbReference type="ARBA" id="ARBA00022448"/>
    </source>
</evidence>
<dbReference type="Gramene" id="ABO95669">
    <property type="protein sequence ID" value="ABO95669"/>
    <property type="gene ID" value="OSTLU_31430"/>
</dbReference>
<evidence type="ECO:0000256" key="10">
    <source>
        <dbReference type="ARBA" id="ARBA00022989"/>
    </source>
</evidence>
<keyword evidence="6" id="KW-0679">Respiratory chain</keyword>
<gene>
    <name evidence="14" type="ORF">OSTLU_31430</name>
</gene>
<accession>A4RWR5</accession>
<keyword evidence="5" id="KW-0813">Transport</keyword>
<dbReference type="PANTHER" id="PTHR17098:SF2">
    <property type="entry name" value="NADH DEHYDROGENASE [UBIQUINONE] 1 ALPHA SUBCOMPLEX SUBUNIT 1"/>
    <property type="match status" value="1"/>
</dbReference>
<dbReference type="GO" id="GO:0005743">
    <property type="term" value="C:mitochondrial inner membrane"/>
    <property type="evidence" value="ECO:0007669"/>
    <property type="project" value="UniProtKB-SubCell"/>
</dbReference>
<evidence type="ECO:0000256" key="2">
    <source>
        <dbReference type="ARBA" id="ARBA00004298"/>
    </source>
</evidence>
<comment type="similarity">
    <text evidence="3">Belongs to the complex I NDUFA1 subunit family.</text>
</comment>
<sequence>MPVESVPPFAIIVGAITAMGGLQYLTHGAAYGKPRAIGQDAFDRLVAARDERVKTAAASGRGAQK</sequence>
<dbReference type="AlphaFoldDB" id="A4RWR5"/>
<evidence type="ECO:0000256" key="6">
    <source>
        <dbReference type="ARBA" id="ARBA00022660"/>
    </source>
</evidence>
<dbReference type="STRING" id="436017.A4RWR5"/>
<keyword evidence="8" id="KW-0999">Mitochondrion inner membrane</keyword>
<dbReference type="HOGENOM" id="CLU_206164_0_0_1"/>
<name>A4RWR5_OSTLU</name>
<evidence type="ECO:0000313" key="15">
    <source>
        <dbReference type="Proteomes" id="UP000001568"/>
    </source>
</evidence>
<protein>
    <recommendedName>
        <fullName evidence="4">NADH dehydrogenase [ubiquinone] 1 alpha subcomplex subunit 1</fullName>
    </recommendedName>
</protein>
<evidence type="ECO:0000256" key="8">
    <source>
        <dbReference type="ARBA" id="ARBA00022792"/>
    </source>
</evidence>
<keyword evidence="12 13" id="KW-0472">Membrane</keyword>
<dbReference type="GeneID" id="5001664"/>
<dbReference type="OMA" id="AYGKPRA"/>
<dbReference type="Pfam" id="PF15879">
    <property type="entry name" value="MWFE"/>
    <property type="match status" value="1"/>
</dbReference>
<dbReference type="KEGG" id="olu:OSTLU_31430"/>
<evidence type="ECO:0000256" key="13">
    <source>
        <dbReference type="SAM" id="Phobius"/>
    </source>
</evidence>
<dbReference type="PANTHER" id="PTHR17098">
    <property type="entry name" value="NADH-UBIQUINONE OXIDOREDUCTASE MWFE SUBUNIT"/>
    <property type="match status" value="1"/>
</dbReference>
<dbReference type="OrthoDB" id="1920692at2759"/>
<comment type="subcellular location">
    <subcellularLocation>
        <location evidence="2">Mitochondrion inner membrane</location>
        <topology evidence="2">Single-pass membrane protein</topology>
        <orientation evidence="2">Matrix side</orientation>
    </subcellularLocation>
</comment>
<keyword evidence="15" id="KW-1185">Reference proteome</keyword>
<dbReference type="InterPro" id="IPR017384">
    <property type="entry name" value="NADH_Ub_cplx-1_asu_su-1"/>
</dbReference>
<dbReference type="EMBL" id="CP000584">
    <property type="protein sequence ID" value="ABO95669.1"/>
    <property type="molecule type" value="Genomic_DNA"/>
</dbReference>
<keyword evidence="11" id="KW-0496">Mitochondrion</keyword>
<evidence type="ECO:0000256" key="9">
    <source>
        <dbReference type="ARBA" id="ARBA00022982"/>
    </source>
</evidence>
<evidence type="ECO:0000313" key="14">
    <source>
        <dbReference type="EMBL" id="ABO95669.1"/>
    </source>
</evidence>
<evidence type="ECO:0000256" key="3">
    <source>
        <dbReference type="ARBA" id="ARBA00009960"/>
    </source>
</evidence>
<evidence type="ECO:0000256" key="4">
    <source>
        <dbReference type="ARBA" id="ARBA00016392"/>
    </source>
</evidence>
<evidence type="ECO:0000256" key="1">
    <source>
        <dbReference type="ARBA" id="ARBA00003195"/>
    </source>
</evidence>